<gene>
    <name evidence="10" type="primary">actB1</name>
    <name evidence="10" type="ordered locus">Gmet_1810</name>
</gene>
<dbReference type="InterPro" id="IPR050612">
    <property type="entry name" value="Prok_Mopterin_Oxidored"/>
</dbReference>
<protein>
    <submittedName>
        <fullName evidence="10">Menaquinol oxidoreductase complex ACIII, molybdopterin-binding-like subunit ActB1</fullName>
    </submittedName>
</protein>
<dbReference type="SMART" id="SM00926">
    <property type="entry name" value="Molybdop_Fe4S4"/>
    <property type="match status" value="1"/>
</dbReference>
<evidence type="ECO:0000256" key="1">
    <source>
        <dbReference type="ARBA" id="ARBA00010312"/>
    </source>
</evidence>
<dbReference type="GO" id="GO:0043546">
    <property type="term" value="F:molybdopterin cofactor binding"/>
    <property type="evidence" value="ECO:0007669"/>
    <property type="project" value="InterPro"/>
</dbReference>
<dbReference type="InterPro" id="IPR006963">
    <property type="entry name" value="Mopterin_OxRdtase_4Fe-4S_dom"/>
</dbReference>
<keyword evidence="2" id="KW-0004">4Fe-4S</keyword>
<evidence type="ECO:0000256" key="5">
    <source>
        <dbReference type="ARBA" id="ARBA00022729"/>
    </source>
</evidence>
<dbReference type="GO" id="GO:0051539">
    <property type="term" value="F:4 iron, 4 sulfur cluster binding"/>
    <property type="evidence" value="ECO:0007669"/>
    <property type="project" value="UniProtKB-KW"/>
</dbReference>
<dbReference type="HOGENOM" id="CLU_000422_13_3_7"/>
<keyword evidence="8" id="KW-0411">Iron-sulfur</keyword>
<keyword evidence="5" id="KW-0732">Signal</keyword>
<dbReference type="Gene3D" id="2.20.25.90">
    <property type="entry name" value="ADC-like domains"/>
    <property type="match status" value="1"/>
</dbReference>
<dbReference type="AlphaFoldDB" id="Q39UN5"/>
<evidence type="ECO:0000256" key="6">
    <source>
        <dbReference type="ARBA" id="ARBA00023002"/>
    </source>
</evidence>
<evidence type="ECO:0000313" key="11">
    <source>
        <dbReference type="Proteomes" id="UP000007073"/>
    </source>
</evidence>
<dbReference type="Pfam" id="PF04879">
    <property type="entry name" value="Molybdop_Fe4S4"/>
    <property type="match status" value="1"/>
</dbReference>
<feature type="domain" description="4Fe-4S Mo/W bis-MGD-type" evidence="9">
    <location>
        <begin position="45"/>
        <end position="101"/>
    </location>
</feature>
<accession>Q39UN5</accession>
<dbReference type="Gene3D" id="3.40.50.740">
    <property type="match status" value="1"/>
</dbReference>
<dbReference type="Gene3D" id="3.40.228.10">
    <property type="entry name" value="Dimethylsulfoxide Reductase, domain 2"/>
    <property type="match status" value="1"/>
</dbReference>
<dbReference type="SUPFAM" id="SSF53706">
    <property type="entry name" value="Formate dehydrogenase/DMSO reductase, domains 1-3"/>
    <property type="match status" value="1"/>
</dbReference>
<keyword evidence="7" id="KW-0408">Iron</keyword>
<keyword evidence="6" id="KW-0560">Oxidoreductase</keyword>
<dbReference type="Gene3D" id="2.40.40.20">
    <property type="match status" value="1"/>
</dbReference>
<evidence type="ECO:0000256" key="3">
    <source>
        <dbReference type="ARBA" id="ARBA00022505"/>
    </source>
</evidence>
<keyword evidence="11" id="KW-1185">Reference proteome</keyword>
<name>Q39UN5_GEOMG</name>
<reference evidence="10 11" key="1">
    <citation type="submission" date="2005-10" db="EMBL/GenBank/DDBJ databases">
        <title>Complete sequence of Geobacter metallireducens GS-15.</title>
        <authorList>
            <consortium name="US DOE Joint Genome Institute"/>
            <person name="Copeland A."/>
            <person name="Lucas S."/>
            <person name="Lapidus A."/>
            <person name="Barry K."/>
            <person name="Detter J.C."/>
            <person name="Glavina T."/>
            <person name="Hammon N."/>
            <person name="Israni S."/>
            <person name="Pitluck S."/>
            <person name="Di Bartolo G."/>
            <person name="Chain P."/>
            <person name="Schmutz J."/>
            <person name="Larimer F."/>
            <person name="Land M."/>
            <person name="Kyrpides N."/>
            <person name="Ivanova N."/>
            <person name="Richardson P."/>
        </authorList>
    </citation>
    <scope>NUCLEOTIDE SEQUENCE [LARGE SCALE GENOMIC DNA]</scope>
    <source>
        <strain evidence="11">ATCC 53774 / DSM 7210 / GS-15</strain>
    </source>
</reference>
<dbReference type="Pfam" id="PF00384">
    <property type="entry name" value="Molybdopterin"/>
    <property type="match status" value="1"/>
</dbReference>
<dbReference type="KEGG" id="gme:Gmet_1810"/>
<dbReference type="PANTHER" id="PTHR43742:SF9">
    <property type="entry name" value="TETRATHIONATE REDUCTASE SUBUNIT A"/>
    <property type="match status" value="1"/>
</dbReference>
<evidence type="ECO:0000259" key="9">
    <source>
        <dbReference type="PROSITE" id="PS51669"/>
    </source>
</evidence>
<evidence type="ECO:0000313" key="10">
    <source>
        <dbReference type="EMBL" id="ABB32039.1"/>
    </source>
</evidence>
<dbReference type="GO" id="GO:0046872">
    <property type="term" value="F:metal ion binding"/>
    <property type="evidence" value="ECO:0007669"/>
    <property type="project" value="UniProtKB-KW"/>
</dbReference>
<keyword evidence="4" id="KW-0479">Metal-binding</keyword>
<dbReference type="InterPro" id="IPR006656">
    <property type="entry name" value="Mopterin_OxRdtase"/>
</dbReference>
<evidence type="ECO:0000256" key="4">
    <source>
        <dbReference type="ARBA" id="ARBA00022723"/>
    </source>
</evidence>
<dbReference type="STRING" id="269799.Gmet_1810"/>
<dbReference type="EMBL" id="CP000148">
    <property type="protein sequence ID" value="ABB32039.1"/>
    <property type="molecule type" value="Genomic_DNA"/>
</dbReference>
<dbReference type="GO" id="GO:0016491">
    <property type="term" value="F:oxidoreductase activity"/>
    <property type="evidence" value="ECO:0007669"/>
    <property type="project" value="UniProtKB-KW"/>
</dbReference>
<reference evidence="10 11" key="2">
    <citation type="journal article" date="2009" name="BMC Microbiol.">
        <title>The genome sequence of Geobacter metallireducens: features of metabolism, physiology and regulation common and dissimilar to Geobacter sulfurreducens.</title>
        <authorList>
            <person name="Aklujkar M."/>
            <person name="Krushkal J."/>
            <person name="DiBartolo G."/>
            <person name="Lapidus A."/>
            <person name="Land M.L."/>
            <person name="Lovley D.R."/>
        </authorList>
    </citation>
    <scope>NUCLEOTIDE SEQUENCE [LARGE SCALE GENOMIC DNA]</scope>
    <source>
        <strain evidence="11">ATCC 53774 / DSM 7210 / GS-15</strain>
    </source>
</reference>
<dbReference type="RefSeq" id="WP_004512036.1">
    <property type="nucleotide sequence ID" value="NC_007517.1"/>
</dbReference>
<sequence>MKRRTFLQLGTVIAAGAVLDGCRSKNEQLIPYLIPPDEGITPGKGTYYASSCNACPAGCGILVRVSEGRAKKIEGNPEHPINRGKLCARGQAVVQELYHPDRVPHPLKRNGPRGSGAFTRISWQEGIGLLTDRLKALQREQSTNGLALLTPHLRGTLAELTGRFMRTFGSTNHVSYELLTPDLLRIAARRSFGQPTLPYYDIAETRYLLSFGADFVDSHLSPVKYGSAFGEMRQGRDTVRGHFTYVGGRMSLTAASADRWMPAKPGSEGTLALGIARLILAESLYDSGALAMNGLEAKKLLAALDRYDLPRVAQLSGLPQGAIAEVAREFASTRPALALAGEMVAFQSNGPESVRAVHLLNLLVGSLNRPGGIYPDAGSPSGPENSFAELIALIETMRGGHVKVAMIHGDPLYSVPPATGFHDALAKVPFIVSFSSLLDDTALHADLVLPDHAALESWGDVIPVAGTREPLVGLMQPVVEPLFDTRQFPEVLLATAHELGGRMAAALPDESYLELLKGAVRKQAGFGAGVDFEAAWVDLLQHGGLFKTKSVQPTGYRWSSDAPPPLPEDPDFAGDQKTYPFHLIAYPATAFYDGRGAPYPWLQQLPDPMTTVVWGSWVEINPETAAEHGIGFGDLVEVSSPQGTLRLPAVVYPGIRPDMVAIPLGQGHRGMGRYAQGQGVNPLALVARQGTKQQPAWNATRVRITRISGNGELVTAGHPQGSLRSELVEI</sequence>
<dbReference type="PANTHER" id="PTHR43742">
    <property type="entry name" value="TRIMETHYLAMINE-N-OXIDE REDUCTASE"/>
    <property type="match status" value="1"/>
</dbReference>
<dbReference type="SUPFAM" id="SSF50692">
    <property type="entry name" value="ADC-like"/>
    <property type="match status" value="1"/>
</dbReference>
<comment type="similarity">
    <text evidence="1">Belongs to the prokaryotic molybdopterin-containing oxidoreductase family.</text>
</comment>
<evidence type="ECO:0000256" key="7">
    <source>
        <dbReference type="ARBA" id="ARBA00023004"/>
    </source>
</evidence>
<dbReference type="PROSITE" id="PS51669">
    <property type="entry name" value="4FE4S_MOW_BIS_MGD"/>
    <property type="match status" value="1"/>
</dbReference>
<organism evidence="10 11">
    <name type="scientific">Geobacter metallireducens (strain ATCC 53774 / DSM 7210 / GS-15)</name>
    <dbReference type="NCBI Taxonomy" id="269799"/>
    <lineage>
        <taxon>Bacteria</taxon>
        <taxon>Pseudomonadati</taxon>
        <taxon>Thermodesulfobacteriota</taxon>
        <taxon>Desulfuromonadia</taxon>
        <taxon>Geobacterales</taxon>
        <taxon>Geobacteraceae</taxon>
        <taxon>Geobacter</taxon>
    </lineage>
</organism>
<keyword evidence="3" id="KW-0500">Molybdenum</keyword>
<dbReference type="Proteomes" id="UP000007073">
    <property type="component" value="Chromosome"/>
</dbReference>
<dbReference type="eggNOG" id="COG0243">
    <property type="taxonomic scope" value="Bacteria"/>
</dbReference>
<dbReference type="Gene3D" id="3.30.2070.10">
    <property type="entry name" value="Formate dehydrogenase/DMSO reductase"/>
    <property type="match status" value="1"/>
</dbReference>
<evidence type="ECO:0000256" key="2">
    <source>
        <dbReference type="ARBA" id="ARBA00022485"/>
    </source>
</evidence>
<dbReference type="InterPro" id="IPR009010">
    <property type="entry name" value="Asp_de-COase-like_dom_sf"/>
</dbReference>
<dbReference type="Pfam" id="PF01568">
    <property type="entry name" value="Molydop_binding"/>
    <property type="match status" value="1"/>
</dbReference>
<evidence type="ECO:0000256" key="8">
    <source>
        <dbReference type="ARBA" id="ARBA00023014"/>
    </source>
</evidence>
<proteinExistence type="inferred from homology"/>
<dbReference type="InterPro" id="IPR006657">
    <property type="entry name" value="MoPterin_dinucl-bd_dom"/>
</dbReference>